<dbReference type="GO" id="GO:0019867">
    <property type="term" value="C:outer membrane"/>
    <property type="evidence" value="ECO:0007669"/>
    <property type="project" value="InterPro"/>
</dbReference>
<name>A0A511X8W0_9PROT</name>
<dbReference type="Pfam" id="PF04355">
    <property type="entry name" value="BamE"/>
    <property type="match status" value="1"/>
</dbReference>
<evidence type="ECO:0000313" key="6">
    <source>
        <dbReference type="EMBL" id="GEN59368.1"/>
    </source>
</evidence>
<accession>A0A511X8W0</accession>
<keyword evidence="4" id="KW-0812">Transmembrane</keyword>
<dbReference type="PROSITE" id="PS51257">
    <property type="entry name" value="PROKAR_LIPOPROTEIN"/>
    <property type="match status" value="1"/>
</dbReference>
<dbReference type="Proteomes" id="UP000321635">
    <property type="component" value="Unassembled WGS sequence"/>
</dbReference>
<dbReference type="InterPro" id="IPR007450">
    <property type="entry name" value="BamE_dom"/>
</dbReference>
<dbReference type="OrthoDB" id="7160681at2"/>
<dbReference type="STRING" id="1120919.GCA_000429165_02022"/>
<evidence type="ECO:0000256" key="1">
    <source>
        <dbReference type="ARBA" id="ARBA00022729"/>
    </source>
</evidence>
<dbReference type="Gene3D" id="3.30.1450.10">
    <property type="match status" value="1"/>
</dbReference>
<evidence type="ECO:0000256" key="2">
    <source>
        <dbReference type="ARBA" id="ARBA00023136"/>
    </source>
</evidence>
<reference evidence="6 7" key="1">
    <citation type="submission" date="2019-07" db="EMBL/GenBank/DDBJ databases">
        <title>Whole genome shotgun sequence of Acetobacter nitrogenifigens NBRC 105050.</title>
        <authorList>
            <person name="Hosoyama A."/>
            <person name="Uohara A."/>
            <person name="Ohji S."/>
            <person name="Ichikawa N."/>
        </authorList>
    </citation>
    <scope>NUCLEOTIDE SEQUENCE [LARGE SCALE GENOMIC DNA]</scope>
    <source>
        <strain evidence="6 7">NBRC 105050</strain>
    </source>
</reference>
<keyword evidence="2 4" id="KW-0472">Membrane</keyword>
<feature type="region of interest" description="Disordered" evidence="3">
    <location>
        <begin position="173"/>
        <end position="196"/>
    </location>
</feature>
<evidence type="ECO:0000256" key="4">
    <source>
        <dbReference type="SAM" id="Phobius"/>
    </source>
</evidence>
<sequence>MPARETPLSPPFGLRPRGGRAALVPVLALIGSACLLSACSFFQSPPMPRGSLIEADDYTQLKPGVSNRADAIDLLGSPTTKATFDDNTWIYISMMTIPEPASFPRITKQQVVVLNFDPAGTLRSLRTLDLKDAKKVGMVGAVTPTPGTKINVMQQILGNVGRYNPMSGMGSTFGGSTGPMGSNNGPGHAGSGNTLP</sequence>
<feature type="transmembrane region" description="Helical" evidence="4">
    <location>
        <begin position="20"/>
        <end position="42"/>
    </location>
</feature>
<dbReference type="AlphaFoldDB" id="A0A511X8W0"/>
<dbReference type="RefSeq" id="WP_084440512.1">
    <property type="nucleotide sequence ID" value="NZ_AUBI01000006.1"/>
</dbReference>
<evidence type="ECO:0000256" key="3">
    <source>
        <dbReference type="SAM" id="MobiDB-lite"/>
    </source>
</evidence>
<dbReference type="InterPro" id="IPR037873">
    <property type="entry name" value="BamE-like"/>
</dbReference>
<organism evidence="6 7">
    <name type="scientific">Acetobacter nitrogenifigens DSM 23921 = NBRC 105050</name>
    <dbReference type="NCBI Taxonomy" id="1120919"/>
    <lineage>
        <taxon>Bacteria</taxon>
        <taxon>Pseudomonadati</taxon>
        <taxon>Pseudomonadota</taxon>
        <taxon>Alphaproteobacteria</taxon>
        <taxon>Acetobacterales</taxon>
        <taxon>Acetobacteraceae</taxon>
        <taxon>Acetobacter</taxon>
    </lineage>
</organism>
<keyword evidence="7" id="KW-1185">Reference proteome</keyword>
<dbReference type="EMBL" id="BJYF01000006">
    <property type="protein sequence ID" value="GEN59368.1"/>
    <property type="molecule type" value="Genomic_DNA"/>
</dbReference>
<gene>
    <name evidence="6" type="ORF">ANI02nite_12520</name>
</gene>
<feature type="domain" description="Outer membrane protein assembly factor BamE" evidence="5">
    <location>
        <begin position="50"/>
        <end position="124"/>
    </location>
</feature>
<evidence type="ECO:0000259" key="5">
    <source>
        <dbReference type="Pfam" id="PF04355"/>
    </source>
</evidence>
<evidence type="ECO:0000313" key="7">
    <source>
        <dbReference type="Proteomes" id="UP000321635"/>
    </source>
</evidence>
<keyword evidence="1" id="KW-0732">Signal</keyword>
<proteinExistence type="predicted"/>
<keyword evidence="4" id="KW-1133">Transmembrane helix</keyword>
<protein>
    <recommendedName>
        <fullName evidence="5">Outer membrane protein assembly factor BamE domain-containing protein</fullName>
    </recommendedName>
</protein>
<comment type="caution">
    <text evidence="6">The sequence shown here is derived from an EMBL/GenBank/DDBJ whole genome shotgun (WGS) entry which is preliminary data.</text>
</comment>